<reference evidence="4" key="1">
    <citation type="journal article" date="2012" name="Microb. Ecol.">
        <title>Culturable endophytes of medicinal plants and the genetic basis for their bioactivity.</title>
        <authorList>
            <person name="Miller K.I."/>
            <person name="Qing C."/>
            <person name="Sze D.M."/>
            <person name="Roufogalis B.D."/>
            <person name="Neilan B.A."/>
        </authorList>
    </citation>
    <scope>NUCLEOTIDE SEQUENCE</scope>
    <source>
        <strain evidence="4">F14</strain>
    </source>
</reference>
<dbReference type="Gene3D" id="3.40.50.12780">
    <property type="entry name" value="N-terminal domain of ligase-like"/>
    <property type="match status" value="1"/>
</dbReference>
<dbReference type="AlphaFoldDB" id="I0CL02"/>
<protein>
    <submittedName>
        <fullName evidence="4">Non-ribosomal peptide synthetase</fullName>
    </submittedName>
</protein>
<keyword evidence="2" id="KW-0597">Phosphoprotein</keyword>
<dbReference type="InterPro" id="IPR042099">
    <property type="entry name" value="ANL_N_sf"/>
</dbReference>
<dbReference type="PANTHER" id="PTHR45527">
    <property type="entry name" value="NONRIBOSOMAL PEPTIDE SYNTHETASE"/>
    <property type="match status" value="1"/>
</dbReference>
<dbReference type="Pfam" id="PF00501">
    <property type="entry name" value="AMP-binding"/>
    <property type="match status" value="1"/>
</dbReference>
<feature type="non-terminal residue" evidence="4">
    <location>
        <position position="1"/>
    </location>
</feature>
<feature type="domain" description="AMP-dependent synthetase/ligase" evidence="3">
    <location>
        <begin position="3"/>
        <end position="73"/>
    </location>
</feature>
<organism evidence="4">
    <name type="scientific">Dendryphion sp. F14</name>
    <dbReference type="NCBI Taxonomy" id="1167994"/>
    <lineage>
        <taxon>Eukaryota</taxon>
        <taxon>Fungi</taxon>
        <taxon>Dikarya</taxon>
        <taxon>Ascomycota</taxon>
        <taxon>Pezizomycotina</taxon>
        <taxon>Dothideomycetes</taxon>
        <taxon>Pleosporomycetidae</taxon>
        <taxon>Pleosporales</taxon>
        <taxon>Torulaceae</taxon>
        <taxon>Dendryphion</taxon>
    </lineage>
</organism>
<name>I0CL02_9PLEO</name>
<proteinExistence type="predicted"/>
<keyword evidence="1" id="KW-0596">Phosphopantetheine</keyword>
<evidence type="ECO:0000313" key="4">
    <source>
        <dbReference type="EMBL" id="AFH77879.1"/>
    </source>
</evidence>
<feature type="non-terminal residue" evidence="4">
    <location>
        <position position="110"/>
    </location>
</feature>
<evidence type="ECO:0000259" key="3">
    <source>
        <dbReference type="Pfam" id="PF00501"/>
    </source>
</evidence>
<dbReference type="GO" id="GO:0031177">
    <property type="term" value="F:phosphopantetheine binding"/>
    <property type="evidence" value="ECO:0007669"/>
    <property type="project" value="TreeGrafter"/>
</dbReference>
<dbReference type="GO" id="GO:0044550">
    <property type="term" value="P:secondary metabolite biosynthetic process"/>
    <property type="evidence" value="ECO:0007669"/>
    <property type="project" value="TreeGrafter"/>
</dbReference>
<dbReference type="InterPro" id="IPR000873">
    <property type="entry name" value="AMP-dep_synth/lig_dom"/>
</dbReference>
<dbReference type="GO" id="GO:0043041">
    <property type="term" value="P:amino acid activation for nonribosomal peptide biosynthetic process"/>
    <property type="evidence" value="ECO:0007669"/>
    <property type="project" value="TreeGrafter"/>
</dbReference>
<dbReference type="GO" id="GO:0005737">
    <property type="term" value="C:cytoplasm"/>
    <property type="evidence" value="ECO:0007669"/>
    <property type="project" value="TreeGrafter"/>
</dbReference>
<accession>I0CL02</accession>
<evidence type="ECO:0000256" key="2">
    <source>
        <dbReference type="ARBA" id="ARBA00022553"/>
    </source>
</evidence>
<dbReference type="SUPFAM" id="SSF56801">
    <property type="entry name" value="Acetyl-CoA synthetase-like"/>
    <property type="match status" value="1"/>
</dbReference>
<dbReference type="EMBL" id="JQ585625">
    <property type="protein sequence ID" value="AFH77879.1"/>
    <property type="molecule type" value="Genomic_DNA"/>
</dbReference>
<sequence>FALYGPTETTVFATYAHKSTLNKEIVELDPVNIGFPTGCRVWVVHPRNHDKLMPVGSVGELVIEGHSAARGYLNNPEKTRSVFIKNPQWVETLPVPNGFYTTDMYKTGDL</sequence>
<evidence type="ECO:0000256" key="1">
    <source>
        <dbReference type="ARBA" id="ARBA00022450"/>
    </source>
</evidence>
<dbReference type="PANTHER" id="PTHR45527:SF12">
    <property type="entry name" value="NONRIBOSOMAL PEPTIDE SYNTHETASE IVOA"/>
    <property type="match status" value="1"/>
</dbReference>